<evidence type="ECO:0000256" key="6">
    <source>
        <dbReference type="ARBA" id="ARBA00023004"/>
    </source>
</evidence>
<evidence type="ECO:0000256" key="5">
    <source>
        <dbReference type="ARBA" id="ARBA00022692"/>
    </source>
</evidence>
<keyword evidence="9 11" id="KW-0472">Membrane</keyword>
<keyword evidence="8 12" id="KW-0798">TonB box</keyword>
<evidence type="ECO:0000259" key="15">
    <source>
        <dbReference type="Pfam" id="PF07715"/>
    </source>
</evidence>
<feature type="domain" description="TonB-dependent receptor-like beta-barrel" evidence="14">
    <location>
        <begin position="315"/>
        <end position="735"/>
    </location>
</feature>
<feature type="chain" id="PRO_5038007436" evidence="13">
    <location>
        <begin position="31"/>
        <end position="772"/>
    </location>
</feature>
<keyword evidence="16" id="KW-0675">Receptor</keyword>
<keyword evidence="17" id="KW-1185">Reference proteome</keyword>
<dbReference type="InterPro" id="IPR012910">
    <property type="entry name" value="Plug_dom"/>
</dbReference>
<evidence type="ECO:0000256" key="3">
    <source>
        <dbReference type="ARBA" id="ARBA00022452"/>
    </source>
</evidence>
<dbReference type="PANTHER" id="PTHR32552">
    <property type="entry name" value="FERRICHROME IRON RECEPTOR-RELATED"/>
    <property type="match status" value="1"/>
</dbReference>
<dbReference type="SUPFAM" id="SSF56935">
    <property type="entry name" value="Porins"/>
    <property type="match status" value="1"/>
</dbReference>
<keyword evidence="3 11" id="KW-1134">Transmembrane beta strand</keyword>
<dbReference type="Proteomes" id="UP000676409">
    <property type="component" value="Chromosome"/>
</dbReference>
<keyword evidence="6" id="KW-0408">Iron</keyword>
<feature type="domain" description="TonB-dependent receptor plug" evidence="15">
    <location>
        <begin position="58"/>
        <end position="166"/>
    </location>
</feature>
<comment type="subcellular location">
    <subcellularLocation>
        <location evidence="1 11">Cell outer membrane</location>
        <topology evidence="1 11">Multi-pass membrane protein</topology>
    </subcellularLocation>
</comment>
<evidence type="ECO:0000256" key="12">
    <source>
        <dbReference type="RuleBase" id="RU003357"/>
    </source>
</evidence>
<evidence type="ECO:0000256" key="1">
    <source>
        <dbReference type="ARBA" id="ARBA00004571"/>
    </source>
</evidence>
<dbReference type="PROSITE" id="PS52016">
    <property type="entry name" value="TONB_DEPENDENT_REC_3"/>
    <property type="match status" value="1"/>
</dbReference>
<proteinExistence type="inferred from homology"/>
<dbReference type="GO" id="GO:0009279">
    <property type="term" value="C:cell outer membrane"/>
    <property type="evidence" value="ECO:0007669"/>
    <property type="project" value="UniProtKB-SubCell"/>
</dbReference>
<evidence type="ECO:0000256" key="13">
    <source>
        <dbReference type="SAM" id="SignalP"/>
    </source>
</evidence>
<reference evidence="16" key="1">
    <citation type="submission" date="2021-04" db="EMBL/GenBank/DDBJ databases">
        <title>The complete genome sequence of Caulobacter sp. S6.</title>
        <authorList>
            <person name="Tang Y."/>
            <person name="Ouyang W."/>
            <person name="Liu Q."/>
            <person name="Huang B."/>
            <person name="Guo Z."/>
            <person name="Lei P."/>
        </authorList>
    </citation>
    <scope>NUCLEOTIDE SEQUENCE</scope>
    <source>
        <strain evidence="16">S6</strain>
    </source>
</reference>
<keyword evidence="5 11" id="KW-0812">Transmembrane</keyword>
<name>A0A975IVF1_9CAUL</name>
<sequence>MAYQGSRTQVRRAGRAAWLAGAAAFTLADAASAQQASSAPQQQVEEVVVTARHREERLQNVPISVAVVNGAAAAAKNLNDIADISQQVPSVDFRTGASNKDRTVFIRGTGTISTSPGVEPSVSTVVDGVVMARPGQATVDLLDLDHIEVLLGPQGTLFGKNASAGVVNIVTRNPSSSPSGYLDAAYYEGDEYRISAAASGPITSDVRALLSVFTGYYAGNVKNLYSNQDVNGYRHDGARLKAIATPLPNLTLTFGADYTHSVDSVPTGVIASTGQVAYCPAYLVAPPAANSCHPNVFTNNAHMAALLASQGIAGGPDNRTVSTNTNSNVRDDNGGVSLQADYDLPGGYRLTSITAWRDWRNTQRQDYDQMSDSLAFTFPAVVDIGHVAFTQTSEELRIASPKGQFVDYVAGLFYLGASDHEIYERDVTHGTAAAPVFDFGVNHYGSSDDNYAVFGEANVNFTKNFRLIAGYREIWDSLSYYTGRVSTAATTGVAASFADRGHETKDGWAGRVGLQYDVSSDVHAYATISRGYKGPAYNVFFNMGVNNTPPLKPETSNSYEVGVKSQLLDRRVQANLSAFLTDFDNYQANSTQVINGALVTNLVNAGSVTTRGFEADIVAKPAQGLTYYFDGAYDDAHVVNFPCPTGAAVTCHINGEPLPFAPRWKLHVEQDYRRQIADQLSLDVDTDYNWQAKTQYQLSQTPDTIQPAYGIWNASVGLIGTSYGGWSARVLVKNILDQHYSSYLSHGDLAGVMRWVPRDDHRYFGIDLHKDF</sequence>
<dbReference type="KEGG" id="caul:KCG34_02140"/>
<evidence type="ECO:0000256" key="7">
    <source>
        <dbReference type="ARBA" id="ARBA00023065"/>
    </source>
</evidence>
<keyword evidence="7" id="KW-0406">Ion transport</keyword>
<comment type="similarity">
    <text evidence="11 12">Belongs to the TonB-dependent receptor family.</text>
</comment>
<gene>
    <name evidence="16" type="ORF">KCG34_02140</name>
</gene>
<keyword evidence="2 11" id="KW-0813">Transport</keyword>
<evidence type="ECO:0000313" key="17">
    <source>
        <dbReference type="Proteomes" id="UP000676409"/>
    </source>
</evidence>
<evidence type="ECO:0000313" key="16">
    <source>
        <dbReference type="EMBL" id="QUD88710.1"/>
    </source>
</evidence>
<evidence type="ECO:0000256" key="2">
    <source>
        <dbReference type="ARBA" id="ARBA00022448"/>
    </source>
</evidence>
<keyword evidence="13" id="KW-0732">Signal</keyword>
<dbReference type="InterPro" id="IPR036942">
    <property type="entry name" value="Beta-barrel_TonB_sf"/>
</dbReference>
<keyword evidence="10 11" id="KW-0998">Cell outer membrane</keyword>
<evidence type="ECO:0000256" key="4">
    <source>
        <dbReference type="ARBA" id="ARBA00022496"/>
    </source>
</evidence>
<evidence type="ECO:0000256" key="11">
    <source>
        <dbReference type="PROSITE-ProRule" id="PRU01360"/>
    </source>
</evidence>
<organism evidence="16 17">
    <name type="scientific">Phenylobacterium montanum</name>
    <dbReference type="NCBI Taxonomy" id="2823693"/>
    <lineage>
        <taxon>Bacteria</taxon>
        <taxon>Pseudomonadati</taxon>
        <taxon>Pseudomonadota</taxon>
        <taxon>Alphaproteobacteria</taxon>
        <taxon>Caulobacterales</taxon>
        <taxon>Caulobacteraceae</taxon>
        <taxon>Phenylobacterium</taxon>
    </lineage>
</organism>
<evidence type="ECO:0000256" key="8">
    <source>
        <dbReference type="ARBA" id="ARBA00023077"/>
    </source>
</evidence>
<evidence type="ECO:0000256" key="9">
    <source>
        <dbReference type="ARBA" id="ARBA00023136"/>
    </source>
</evidence>
<evidence type="ECO:0000256" key="10">
    <source>
        <dbReference type="ARBA" id="ARBA00023237"/>
    </source>
</evidence>
<dbReference type="PANTHER" id="PTHR32552:SF81">
    <property type="entry name" value="TONB-DEPENDENT OUTER MEMBRANE RECEPTOR"/>
    <property type="match status" value="1"/>
</dbReference>
<dbReference type="InterPro" id="IPR039426">
    <property type="entry name" value="TonB-dep_rcpt-like"/>
</dbReference>
<dbReference type="EMBL" id="CP073078">
    <property type="protein sequence ID" value="QUD88710.1"/>
    <property type="molecule type" value="Genomic_DNA"/>
</dbReference>
<keyword evidence="4" id="KW-0410">Iron transport</keyword>
<dbReference type="RefSeq" id="WP_211938760.1">
    <property type="nucleotide sequence ID" value="NZ_CP073078.1"/>
</dbReference>
<dbReference type="GO" id="GO:0006826">
    <property type="term" value="P:iron ion transport"/>
    <property type="evidence" value="ECO:0007669"/>
    <property type="project" value="UniProtKB-KW"/>
</dbReference>
<protein>
    <submittedName>
        <fullName evidence="16">TonB-dependent receptor</fullName>
    </submittedName>
</protein>
<dbReference type="InterPro" id="IPR000531">
    <property type="entry name" value="Beta-barrel_TonB"/>
</dbReference>
<dbReference type="Pfam" id="PF00593">
    <property type="entry name" value="TonB_dep_Rec_b-barrel"/>
    <property type="match status" value="1"/>
</dbReference>
<dbReference type="Gene3D" id="2.40.170.20">
    <property type="entry name" value="TonB-dependent receptor, beta-barrel domain"/>
    <property type="match status" value="1"/>
</dbReference>
<accession>A0A975IVF1</accession>
<dbReference type="AlphaFoldDB" id="A0A975IVF1"/>
<feature type="signal peptide" evidence="13">
    <location>
        <begin position="1"/>
        <end position="30"/>
    </location>
</feature>
<dbReference type="Pfam" id="PF07715">
    <property type="entry name" value="Plug"/>
    <property type="match status" value="1"/>
</dbReference>
<evidence type="ECO:0000259" key="14">
    <source>
        <dbReference type="Pfam" id="PF00593"/>
    </source>
</evidence>